<comment type="pathway">
    <text evidence="4 5">Cofactor biosynthesis; NAD(+) biosynthesis; quinolinate from L-kynurenine: step 2/3.</text>
</comment>
<gene>
    <name evidence="7" type="primary">BNA5_2</name>
    <name evidence="4" type="synonym">BNA5</name>
    <name evidence="7" type="ORF">IWQ60_011705</name>
</gene>
<feature type="modified residue" description="N6-(pyridoxal phosphate)lysine" evidence="4">
    <location>
        <position position="278"/>
    </location>
</feature>
<proteinExistence type="inferred from homology"/>
<protein>
    <recommendedName>
        <fullName evidence="4 5">Kynureninase</fullName>
        <ecNumber evidence="4 5">3.7.1.3</ecNumber>
    </recommendedName>
    <alternativeName>
        <fullName evidence="4">Biosynthesis of nicotinic acid protein 5</fullName>
    </alternativeName>
    <alternativeName>
        <fullName evidence="4">L-kynurenine hydrolase</fullName>
    </alternativeName>
</protein>
<dbReference type="EMBL" id="JANBPT010001399">
    <property type="protein sequence ID" value="KAJ1908274.1"/>
    <property type="molecule type" value="Genomic_DNA"/>
</dbReference>
<dbReference type="AlphaFoldDB" id="A0A9W8DH20"/>
<dbReference type="PANTHER" id="PTHR14084">
    <property type="entry name" value="KYNURENINASE"/>
    <property type="match status" value="1"/>
</dbReference>
<dbReference type="InterPro" id="IPR010111">
    <property type="entry name" value="Kynureninase"/>
</dbReference>
<dbReference type="SUPFAM" id="SSF53383">
    <property type="entry name" value="PLP-dependent transferases"/>
    <property type="match status" value="1"/>
</dbReference>
<dbReference type="GO" id="GO:0043420">
    <property type="term" value="P:anthranilate metabolic process"/>
    <property type="evidence" value="ECO:0007669"/>
    <property type="project" value="UniProtKB-UniRule"/>
</dbReference>
<dbReference type="GO" id="GO:0005737">
    <property type="term" value="C:cytoplasm"/>
    <property type="evidence" value="ECO:0007669"/>
    <property type="project" value="UniProtKB-SubCell"/>
</dbReference>
<keyword evidence="3 4" id="KW-0663">Pyridoxal phosphate</keyword>
<dbReference type="GO" id="GO:0030429">
    <property type="term" value="F:kynureninase activity"/>
    <property type="evidence" value="ECO:0007669"/>
    <property type="project" value="UniProtKB-UniRule"/>
</dbReference>
<comment type="pathway">
    <text evidence="4 5">Amino-acid degradation; L-kynurenine degradation; L-alanine and anthranilate from L-kynurenine: step 1/1.</text>
</comment>
<feature type="binding site" evidence="4">
    <location>
        <position position="139"/>
    </location>
    <ligand>
        <name>pyridoxal 5'-phosphate</name>
        <dbReference type="ChEBI" id="CHEBI:597326"/>
    </ligand>
</feature>
<dbReference type="GO" id="GO:0030170">
    <property type="term" value="F:pyridoxal phosphate binding"/>
    <property type="evidence" value="ECO:0007669"/>
    <property type="project" value="UniProtKB-UniRule"/>
</dbReference>
<comment type="similarity">
    <text evidence="4 5">Belongs to the kynureninase family.</text>
</comment>
<comment type="subunit">
    <text evidence="4 5">Homodimer.</text>
</comment>
<dbReference type="PIRSF" id="PIRSF038800">
    <property type="entry name" value="KYNU"/>
    <property type="match status" value="1"/>
</dbReference>
<dbReference type="EC" id="3.7.1.3" evidence="4 5"/>
<dbReference type="HAMAP" id="MF_01970">
    <property type="entry name" value="Kynureninase"/>
    <property type="match status" value="1"/>
</dbReference>
<evidence type="ECO:0000256" key="6">
    <source>
        <dbReference type="SAM" id="MobiDB-lite"/>
    </source>
</evidence>
<sequence>MVQNPVDELKELAREAHLDLGSQAFAEWLDTKDPLKDLRAEFHYPTQAQISRANGSDKPRPEGDDQPCIYLCGNSLGLQPKSIRHYLDEELQVWAEGGVFGHHHHIHGRPWLTIDEHVLDESARIVGAERSEVAIMNTLTANVHLLMAAFYRPEGPRTKILMEAKAFPSDRYAVESQIRWHGLDPADHLIALAPRAGEDTLRTEDILQVISDQGSHIALVFFSGVQYYTGQWFDMPRITEAGHSQGCMVGFDLAHAVGNVTLQLHDWGVDFACWCTYKYLNAGPGGIAGIFVHSRHGDTDSLTQLHGWWGNRVTTRFQMSDTFDPIPGSAGRFQLSNPNVLAMVSLLGALDVFAMTDMAALRRKSRLLTGYLEYLLQHTEPAAHQVRIITPKDPEARGCQLSLILDERAFSPVFNHLAAVCVVCDERKPNCIRVAPVPLYNSFADVFRFVEILCQALTEAECA</sequence>
<evidence type="ECO:0000256" key="5">
    <source>
        <dbReference type="PIRNR" id="PIRNR038800"/>
    </source>
</evidence>
<dbReference type="InterPro" id="IPR015424">
    <property type="entry name" value="PyrdxlP-dep_Trfase"/>
</dbReference>
<dbReference type="OrthoDB" id="5978656at2759"/>
<evidence type="ECO:0000256" key="1">
    <source>
        <dbReference type="ARBA" id="ARBA00022642"/>
    </source>
</evidence>
<keyword evidence="1 4" id="KW-0662">Pyridine nucleotide biosynthesis</keyword>
<dbReference type="Gene3D" id="3.40.640.10">
    <property type="entry name" value="Type I PLP-dependent aspartate aminotransferase-like (Major domain)"/>
    <property type="match status" value="1"/>
</dbReference>
<reference evidence="7" key="1">
    <citation type="submission" date="2022-07" db="EMBL/GenBank/DDBJ databases">
        <title>Phylogenomic reconstructions and comparative analyses of Kickxellomycotina fungi.</title>
        <authorList>
            <person name="Reynolds N.K."/>
            <person name="Stajich J.E."/>
            <person name="Barry K."/>
            <person name="Grigoriev I.V."/>
            <person name="Crous P."/>
            <person name="Smith M.E."/>
        </authorList>
    </citation>
    <scope>NUCLEOTIDE SEQUENCE</scope>
    <source>
        <strain evidence="7">RSA 861</strain>
    </source>
</reference>
<feature type="binding site" evidence="4">
    <location>
        <position position="308"/>
    </location>
    <ligand>
        <name>pyridoxal 5'-phosphate</name>
        <dbReference type="ChEBI" id="CHEBI:597326"/>
    </ligand>
</feature>
<feature type="binding site" evidence="4">
    <location>
        <begin position="167"/>
        <end position="170"/>
    </location>
    <ligand>
        <name>pyridoxal 5'-phosphate</name>
        <dbReference type="ChEBI" id="CHEBI:597326"/>
    </ligand>
</feature>
<evidence type="ECO:0000313" key="8">
    <source>
        <dbReference type="Proteomes" id="UP001150569"/>
    </source>
</evidence>
<name>A0A9W8DH20_9FUNG</name>
<feature type="binding site" evidence="4">
    <location>
        <position position="223"/>
    </location>
    <ligand>
        <name>pyridoxal 5'-phosphate</name>
        <dbReference type="ChEBI" id="CHEBI:597326"/>
    </ligand>
</feature>
<dbReference type="GO" id="GO:0019805">
    <property type="term" value="P:quinolinate biosynthetic process"/>
    <property type="evidence" value="ECO:0007669"/>
    <property type="project" value="UniProtKB-UniRule"/>
</dbReference>
<dbReference type="Pfam" id="PF22580">
    <property type="entry name" value="KYNU_C"/>
    <property type="match status" value="1"/>
</dbReference>
<feature type="binding site" evidence="4">
    <location>
        <position position="255"/>
    </location>
    <ligand>
        <name>pyridoxal 5'-phosphate</name>
        <dbReference type="ChEBI" id="CHEBI:597326"/>
    </ligand>
</feature>
<evidence type="ECO:0000256" key="4">
    <source>
        <dbReference type="HAMAP-Rule" id="MF_03017"/>
    </source>
</evidence>
<feature type="binding site" evidence="4">
    <location>
        <position position="337"/>
    </location>
    <ligand>
        <name>pyridoxal 5'-phosphate</name>
        <dbReference type="ChEBI" id="CHEBI:597326"/>
    </ligand>
</feature>
<evidence type="ECO:0000256" key="2">
    <source>
        <dbReference type="ARBA" id="ARBA00022801"/>
    </source>
</evidence>
<comment type="catalytic activity">
    <reaction evidence="4 5">
        <text>L-kynurenine + H2O = anthranilate + L-alanine + H(+)</text>
        <dbReference type="Rhea" id="RHEA:16813"/>
        <dbReference type="ChEBI" id="CHEBI:15377"/>
        <dbReference type="ChEBI" id="CHEBI:15378"/>
        <dbReference type="ChEBI" id="CHEBI:16567"/>
        <dbReference type="ChEBI" id="CHEBI:57959"/>
        <dbReference type="ChEBI" id="CHEBI:57972"/>
        <dbReference type="EC" id="3.7.1.3"/>
    </reaction>
</comment>
<keyword evidence="2 4" id="KW-0378">Hydrolase</keyword>
<dbReference type="PANTHER" id="PTHR14084:SF0">
    <property type="entry name" value="KYNURENINASE"/>
    <property type="match status" value="1"/>
</dbReference>
<comment type="caution">
    <text evidence="7">The sequence shown here is derived from an EMBL/GenBank/DDBJ whole genome shotgun (WGS) entry which is preliminary data.</text>
</comment>
<keyword evidence="8" id="KW-1185">Reference proteome</keyword>
<dbReference type="Gene3D" id="3.90.1150.10">
    <property type="entry name" value="Aspartate Aminotransferase, domain 1"/>
    <property type="match status" value="1"/>
</dbReference>
<dbReference type="NCBIfam" id="TIGR01814">
    <property type="entry name" value="kynureninase"/>
    <property type="match status" value="1"/>
</dbReference>
<dbReference type="Proteomes" id="UP001150569">
    <property type="component" value="Unassembled WGS sequence"/>
</dbReference>
<feature type="binding site" evidence="4">
    <location>
        <position position="140"/>
    </location>
    <ligand>
        <name>pyridoxal 5'-phosphate</name>
        <dbReference type="ChEBI" id="CHEBI:597326"/>
    </ligand>
</feature>
<comment type="catalytic activity">
    <reaction evidence="5">
        <text>3-hydroxy-L-kynurenine + H2O = 3-hydroxyanthranilate + L-alanine + H(+)</text>
        <dbReference type="Rhea" id="RHEA:25143"/>
        <dbReference type="ChEBI" id="CHEBI:15377"/>
        <dbReference type="ChEBI" id="CHEBI:15378"/>
        <dbReference type="ChEBI" id="CHEBI:36559"/>
        <dbReference type="ChEBI" id="CHEBI:57972"/>
        <dbReference type="ChEBI" id="CHEBI:58125"/>
        <dbReference type="EC" id="3.7.1.3"/>
    </reaction>
</comment>
<comment type="cofactor">
    <cofactor evidence="4 5">
        <name>pyridoxal 5'-phosphate</name>
        <dbReference type="ChEBI" id="CHEBI:597326"/>
    </cofactor>
</comment>
<dbReference type="GO" id="GO:0034354">
    <property type="term" value="P:'de novo' NAD+ biosynthetic process from L-tryptophan"/>
    <property type="evidence" value="ECO:0007669"/>
    <property type="project" value="UniProtKB-UniRule"/>
</dbReference>
<feature type="binding site" evidence="4">
    <location>
        <position position="277"/>
    </location>
    <ligand>
        <name>pyridoxal 5'-phosphate</name>
        <dbReference type="ChEBI" id="CHEBI:597326"/>
    </ligand>
</feature>
<comment type="subcellular location">
    <subcellularLocation>
        <location evidence="4 5">Cytoplasm</location>
    </subcellularLocation>
</comment>
<dbReference type="GO" id="GO:0097053">
    <property type="term" value="P:L-kynurenine catabolic process"/>
    <property type="evidence" value="ECO:0007669"/>
    <property type="project" value="UniProtKB-UniRule"/>
</dbReference>
<keyword evidence="4 5" id="KW-0963">Cytoplasm</keyword>
<dbReference type="InterPro" id="IPR015421">
    <property type="entry name" value="PyrdxlP-dep_Trfase_major"/>
</dbReference>
<evidence type="ECO:0000313" key="7">
    <source>
        <dbReference type="EMBL" id="KAJ1908274.1"/>
    </source>
</evidence>
<feature type="region of interest" description="Disordered" evidence="6">
    <location>
        <begin position="46"/>
        <end position="66"/>
    </location>
</feature>
<comment type="function">
    <text evidence="4 5">Catalyzes the cleavage of L-kynurenine (L-Kyn) and L-3-hydroxykynurenine (L-3OHKyn) into anthranilic acid (AA) and 3-hydroxyanthranilic acid (3-OHAA), respectively.</text>
</comment>
<feature type="binding site" evidence="4">
    <location>
        <position position="252"/>
    </location>
    <ligand>
        <name>pyridoxal 5'-phosphate</name>
        <dbReference type="ChEBI" id="CHEBI:597326"/>
    </ligand>
</feature>
<dbReference type="GO" id="GO:0019441">
    <property type="term" value="P:L-tryptophan catabolic process to kynurenine"/>
    <property type="evidence" value="ECO:0007669"/>
    <property type="project" value="TreeGrafter"/>
</dbReference>
<dbReference type="FunFam" id="3.40.640.10:FF:000031">
    <property type="entry name" value="Kynureninase"/>
    <property type="match status" value="1"/>
</dbReference>
<dbReference type="InterPro" id="IPR015422">
    <property type="entry name" value="PyrdxlP-dep_Trfase_small"/>
</dbReference>
<evidence type="ECO:0000256" key="3">
    <source>
        <dbReference type="ARBA" id="ARBA00022898"/>
    </source>
</evidence>
<organism evidence="7 8">
    <name type="scientific">Tieghemiomyces parasiticus</name>
    <dbReference type="NCBI Taxonomy" id="78921"/>
    <lineage>
        <taxon>Eukaryota</taxon>
        <taxon>Fungi</taxon>
        <taxon>Fungi incertae sedis</taxon>
        <taxon>Zoopagomycota</taxon>
        <taxon>Kickxellomycotina</taxon>
        <taxon>Dimargaritomycetes</taxon>
        <taxon>Dimargaritales</taxon>
        <taxon>Dimargaritaceae</taxon>
        <taxon>Tieghemiomyces</taxon>
    </lineage>
</organism>
<accession>A0A9W8DH20</accession>